<sequence>MWSAILKYENPITLGSIVIRQDNEGRFCLNDLHKASGNADKHKTANFLRNQQTKDLIEEIKSSANSQQGCSILSIPLKVINDGIRNGTYAVKELVYAYAMWISPSFHLQVIRAYDEMIVKQLERARNNSMGMLHIPEPISPDTNRYTVVKRDGITTLRDAKDVSFVNAAHVSDLRRDLGTVIRALEELRYRTKIVDGELSANDLALPLICELSENGQQFERTVSDDEIANMTPSQNKNMMRDKVAIAISMLKTTYHPEDINRMCKEFGIHRDTAKRILSKLYQQATMLAGS</sequence>
<dbReference type="Proteomes" id="UP000051322">
    <property type="component" value="Unassembled WGS sequence"/>
</dbReference>
<dbReference type="GO" id="GO:0003677">
    <property type="term" value="F:DNA binding"/>
    <property type="evidence" value="ECO:0007669"/>
    <property type="project" value="UniProtKB-KW"/>
</dbReference>
<proteinExistence type="predicted"/>
<dbReference type="EMBL" id="LLFE01000093">
    <property type="protein sequence ID" value="KQD16636.1"/>
    <property type="molecule type" value="Genomic_DNA"/>
</dbReference>
<evidence type="ECO:0000259" key="1">
    <source>
        <dbReference type="PROSITE" id="PS51301"/>
    </source>
</evidence>
<protein>
    <submittedName>
        <fullName evidence="2">DNA-binding protein</fullName>
    </submittedName>
</protein>
<dbReference type="AlphaFoldDB" id="A0AB73FCY4"/>
<feature type="domain" description="KilA-N" evidence="1">
    <location>
        <begin position="7"/>
        <end position="117"/>
    </location>
</feature>
<name>A0AB73FCY4_ACIBA</name>
<evidence type="ECO:0000313" key="3">
    <source>
        <dbReference type="Proteomes" id="UP000051322"/>
    </source>
</evidence>
<dbReference type="SMART" id="SM01252">
    <property type="entry name" value="KilA-N"/>
    <property type="match status" value="1"/>
</dbReference>
<organism evidence="2 3">
    <name type="scientific">Acinetobacter baumannii</name>
    <dbReference type="NCBI Taxonomy" id="470"/>
    <lineage>
        <taxon>Bacteria</taxon>
        <taxon>Pseudomonadati</taxon>
        <taxon>Pseudomonadota</taxon>
        <taxon>Gammaproteobacteria</taxon>
        <taxon>Moraxellales</taxon>
        <taxon>Moraxellaceae</taxon>
        <taxon>Acinetobacter</taxon>
        <taxon>Acinetobacter calcoaceticus/baumannii complex</taxon>
    </lineage>
</organism>
<gene>
    <name evidence="2" type="ORF">APD06_05250</name>
</gene>
<reference evidence="2 3" key="1">
    <citation type="submission" date="2015-10" db="EMBL/GenBank/DDBJ databases">
        <title>The utility of whole genome sequencing in characterizing Acinetobacter epidemiology and analyzing hospital outbreaks.</title>
        <authorList>
            <person name="Ozer E.A."/>
            <person name="Fitzpatrick M.A."/>
            <person name="Hauser A.R."/>
        </authorList>
    </citation>
    <scope>NUCLEOTIDE SEQUENCE [LARGE SCALE GENOMIC DNA]</scope>
    <source>
        <strain evidence="2 3">ABBL059</strain>
    </source>
</reference>
<dbReference type="PROSITE" id="PS51301">
    <property type="entry name" value="KILA_N"/>
    <property type="match status" value="1"/>
</dbReference>
<keyword evidence="2" id="KW-0238">DNA-binding</keyword>
<dbReference type="Pfam" id="PF04383">
    <property type="entry name" value="KilA-N"/>
    <property type="match status" value="1"/>
</dbReference>
<dbReference type="InterPro" id="IPR017880">
    <property type="entry name" value="KilA_N"/>
</dbReference>
<comment type="caution">
    <text evidence="2">The sequence shown here is derived from an EMBL/GenBank/DDBJ whole genome shotgun (WGS) entry which is preliminary data.</text>
</comment>
<accession>A0AB73FCY4</accession>
<evidence type="ECO:0000313" key="2">
    <source>
        <dbReference type="EMBL" id="KQD16636.1"/>
    </source>
</evidence>
<dbReference type="RefSeq" id="WP_057692735.1">
    <property type="nucleotide sequence ID" value="NZ_LLFE01000093.1"/>
</dbReference>
<dbReference type="InterPro" id="IPR018004">
    <property type="entry name" value="KilA/APSES_HTH"/>
</dbReference>